<keyword evidence="2" id="KW-1185">Reference proteome</keyword>
<evidence type="ECO:0000313" key="1">
    <source>
        <dbReference type="EMBL" id="ADW17784.1"/>
    </source>
</evidence>
<dbReference type="Pfam" id="PF09719">
    <property type="entry name" value="C_GCAxxG_C_C"/>
    <property type="match status" value="1"/>
</dbReference>
<evidence type="ECO:0000313" key="2">
    <source>
        <dbReference type="Proteomes" id="UP000006365"/>
    </source>
</evidence>
<dbReference type="KEGG" id="dpr:Despr_1632"/>
<sequence>MDETALRIMQLAGQGFCCSQIMIQLTLEDMGEDNIPLVRAMAGLCEGAGSGELCGVASAAACIIALYTAKGSVAEHPLDCYPLMLAQFMDWFKQGATAWGGIRCDDIVAYQGGRKPEVCGDIMIRARETLLALLTEHNIDPSLPREQIHGG</sequence>
<proteinExistence type="predicted"/>
<protein>
    <submittedName>
        <fullName evidence="1">C_GCAxxG_C_C family protein</fullName>
    </submittedName>
</protein>
<reference evidence="1 2" key="1">
    <citation type="journal article" date="2011" name="Stand. Genomic Sci.">
        <title>Complete genome sequence of Desulfobulbus propionicus type strain (1pr3).</title>
        <authorList>
            <person name="Pagani I."/>
            <person name="Lapidus A."/>
            <person name="Nolan M."/>
            <person name="Lucas S."/>
            <person name="Hammon N."/>
            <person name="Deshpande S."/>
            <person name="Cheng J.F."/>
            <person name="Chertkov O."/>
            <person name="Davenport K."/>
            <person name="Tapia R."/>
            <person name="Han C."/>
            <person name="Goodwin L."/>
            <person name="Pitluck S."/>
            <person name="Liolios K."/>
            <person name="Mavromatis K."/>
            <person name="Ivanova N."/>
            <person name="Mikhailova N."/>
            <person name="Pati A."/>
            <person name="Chen A."/>
            <person name="Palaniappan K."/>
            <person name="Land M."/>
            <person name="Hauser L."/>
            <person name="Chang Y.J."/>
            <person name="Jeffries C.D."/>
            <person name="Detter J.C."/>
            <person name="Brambilla E."/>
            <person name="Kannan K.P."/>
            <person name="Djao O.D."/>
            <person name="Rohde M."/>
            <person name="Pukall R."/>
            <person name="Spring S."/>
            <person name="Goker M."/>
            <person name="Sikorski J."/>
            <person name="Woyke T."/>
            <person name="Bristow J."/>
            <person name="Eisen J.A."/>
            <person name="Markowitz V."/>
            <person name="Hugenholtz P."/>
            <person name="Kyrpides N.C."/>
            <person name="Klenk H.P."/>
        </authorList>
    </citation>
    <scope>NUCLEOTIDE SEQUENCE [LARGE SCALE GENOMIC DNA]</scope>
    <source>
        <strain evidence="2">ATCC 33891 / DSM 2032 / 1pr3</strain>
    </source>
</reference>
<dbReference type="NCBIfam" id="NF045669">
    <property type="entry name" value="DVU1555_fam_CGA"/>
    <property type="match status" value="1"/>
</dbReference>
<dbReference type="EMBL" id="CP002364">
    <property type="protein sequence ID" value="ADW17784.1"/>
    <property type="molecule type" value="Genomic_DNA"/>
</dbReference>
<dbReference type="InterPro" id="IPR010181">
    <property type="entry name" value="CGCAxxGCC_motif"/>
</dbReference>
<dbReference type="Proteomes" id="UP000006365">
    <property type="component" value="Chromosome"/>
</dbReference>
<accession>A0A7U4DP86</accession>
<dbReference type="RefSeq" id="WP_015724325.1">
    <property type="nucleotide sequence ID" value="NC_014972.1"/>
</dbReference>
<gene>
    <name evidence="1" type="ordered locus">Despr_1632</name>
</gene>
<dbReference type="AlphaFoldDB" id="A0A7U4DP86"/>
<name>A0A7U4DP86_DESPD</name>
<organism evidence="1 2">
    <name type="scientific">Desulfobulbus propionicus (strain ATCC 33891 / DSM 2032 / VKM B-1956 / 1pr3)</name>
    <dbReference type="NCBI Taxonomy" id="577650"/>
    <lineage>
        <taxon>Bacteria</taxon>
        <taxon>Pseudomonadati</taxon>
        <taxon>Thermodesulfobacteriota</taxon>
        <taxon>Desulfobulbia</taxon>
        <taxon>Desulfobulbales</taxon>
        <taxon>Desulfobulbaceae</taxon>
        <taxon>Desulfobulbus</taxon>
    </lineage>
</organism>